<keyword evidence="1" id="KW-0732">Signal</keyword>
<evidence type="ECO:0008006" key="4">
    <source>
        <dbReference type="Google" id="ProtNLM"/>
    </source>
</evidence>
<dbReference type="InterPro" id="IPR011652">
    <property type="entry name" value="MORN_2"/>
</dbReference>
<protein>
    <recommendedName>
        <fullName evidence="4">Antitoxin component YwqK of the YwqJK toxin-antitoxin module</fullName>
    </recommendedName>
</protein>
<feature type="signal peptide" evidence="1">
    <location>
        <begin position="1"/>
        <end position="25"/>
    </location>
</feature>
<evidence type="ECO:0000313" key="3">
    <source>
        <dbReference type="Proteomes" id="UP000585050"/>
    </source>
</evidence>
<organism evidence="2 3">
    <name type="scientific">Flammeovirga agarivorans</name>
    <dbReference type="NCBI Taxonomy" id="2726742"/>
    <lineage>
        <taxon>Bacteria</taxon>
        <taxon>Pseudomonadati</taxon>
        <taxon>Bacteroidota</taxon>
        <taxon>Cytophagia</taxon>
        <taxon>Cytophagales</taxon>
        <taxon>Flammeovirgaceae</taxon>
        <taxon>Flammeovirga</taxon>
    </lineage>
</organism>
<dbReference type="AlphaFoldDB" id="A0A7X8XYX2"/>
<dbReference type="EMBL" id="JABAIL010000012">
    <property type="protein sequence ID" value="NLR94430.1"/>
    <property type="molecule type" value="Genomic_DNA"/>
</dbReference>
<accession>A0A7X8XYX2</accession>
<feature type="chain" id="PRO_5031273505" description="Antitoxin component YwqK of the YwqJK toxin-antitoxin module" evidence="1">
    <location>
        <begin position="26"/>
        <end position="579"/>
    </location>
</feature>
<proteinExistence type="predicted"/>
<comment type="caution">
    <text evidence="2">The sequence shown here is derived from an EMBL/GenBank/DDBJ whole genome shotgun (WGS) entry which is preliminary data.</text>
</comment>
<dbReference type="Pfam" id="PF07661">
    <property type="entry name" value="MORN_2"/>
    <property type="match status" value="2"/>
</dbReference>
<dbReference type="RefSeq" id="WP_168885141.1">
    <property type="nucleotide sequence ID" value="NZ_JABAIL010000012.1"/>
</dbReference>
<dbReference type="Proteomes" id="UP000585050">
    <property type="component" value="Unassembled WGS sequence"/>
</dbReference>
<gene>
    <name evidence="2" type="ORF">HGP29_24715</name>
</gene>
<keyword evidence="3" id="KW-1185">Reference proteome</keyword>
<dbReference type="SUPFAM" id="SSF82185">
    <property type="entry name" value="Histone H3 K4-specific methyltransferase SET7/9 N-terminal domain"/>
    <property type="match status" value="1"/>
</dbReference>
<evidence type="ECO:0000313" key="2">
    <source>
        <dbReference type="EMBL" id="NLR94430.1"/>
    </source>
</evidence>
<reference evidence="2 3" key="1">
    <citation type="submission" date="2020-04" db="EMBL/GenBank/DDBJ databases">
        <title>Flammeovirga sp. SR4, a novel species isolated from seawater.</title>
        <authorList>
            <person name="Wang X."/>
        </authorList>
    </citation>
    <scope>NUCLEOTIDE SEQUENCE [LARGE SCALE GENOMIC DNA]</scope>
    <source>
        <strain evidence="2 3">SR4</strain>
    </source>
</reference>
<evidence type="ECO:0000256" key="1">
    <source>
        <dbReference type="SAM" id="SignalP"/>
    </source>
</evidence>
<dbReference type="Gene3D" id="3.90.930.1">
    <property type="match status" value="1"/>
</dbReference>
<sequence length="579" mass="69058">MLQTVSKKVFFFSLLLFLANYQTFAQSIYHKTYDFGYNVESEGNLVLHEEVDTASLSITLFTFRHAYDSSQYTLIGSWKFYDAYSGDKELEVTFLNDSSQYEQQFYDGILAEEGLLVNNKKVGIWRKYEKAYTTYADYKDGNEEVIEKKSYSKNTSILVQHYFYNQKISRNVGDETSFYDDGSLKYKAHYNQEGKILGKALSYYEDGKLKTEKYTEGTIRYEKTYDRKGQLTYLEEFNWENHWEKSTGFYQGSNKIKVITERSPDYRNKVIYLYNKQSELLKKEVVSDSLISVTWRDVEYNYTDHSKYYQIFTSANGNRLFVINPHLIPACRQCDLKVYLIVDKNNKVIDQHYQVNDQILLNGDDFLTADLDKHILEIETNDKGEVESVMYSNRTMLRYYFHIQFSDNKISRVYKTDWDHVLQFELTVNSRNNKIRRDYYNEDYKSIYWNYTAKNPIKYFYVDFKCLVLMDEYVPSNQFEDLKKRIFYDEKVIDFVKKNLYCYRFQNMSDQEKETYSSMHVVVFDDDPKKMNYEIITSPTNQLLPILILDEKEQPIFGIKNLNFSVDQFLYFLNSIIGD</sequence>
<name>A0A7X8XYX2_9BACT</name>